<feature type="region of interest" description="Disordered" evidence="1">
    <location>
        <begin position="238"/>
        <end position="274"/>
    </location>
</feature>
<dbReference type="Proteomes" id="UP000799438">
    <property type="component" value="Unassembled WGS sequence"/>
</dbReference>
<evidence type="ECO:0000313" key="2">
    <source>
        <dbReference type="EMBL" id="KAF2143836.1"/>
    </source>
</evidence>
<feature type="region of interest" description="Disordered" evidence="1">
    <location>
        <begin position="308"/>
        <end position="374"/>
    </location>
</feature>
<feature type="compositionally biased region" description="Acidic residues" evidence="1">
    <location>
        <begin position="351"/>
        <end position="362"/>
    </location>
</feature>
<feature type="compositionally biased region" description="Basic and acidic residues" evidence="1">
    <location>
        <begin position="70"/>
        <end position="79"/>
    </location>
</feature>
<feature type="region of interest" description="Disordered" evidence="1">
    <location>
        <begin position="530"/>
        <end position="608"/>
    </location>
</feature>
<protein>
    <submittedName>
        <fullName evidence="2">Uncharacterized protein</fullName>
    </submittedName>
</protein>
<organism evidence="2 3">
    <name type="scientific">Aplosporella prunicola CBS 121167</name>
    <dbReference type="NCBI Taxonomy" id="1176127"/>
    <lineage>
        <taxon>Eukaryota</taxon>
        <taxon>Fungi</taxon>
        <taxon>Dikarya</taxon>
        <taxon>Ascomycota</taxon>
        <taxon>Pezizomycotina</taxon>
        <taxon>Dothideomycetes</taxon>
        <taxon>Dothideomycetes incertae sedis</taxon>
        <taxon>Botryosphaeriales</taxon>
        <taxon>Aplosporellaceae</taxon>
        <taxon>Aplosporella</taxon>
    </lineage>
</organism>
<gene>
    <name evidence="2" type="ORF">K452DRAFT_296809</name>
</gene>
<feature type="compositionally biased region" description="Polar residues" evidence="1">
    <location>
        <begin position="253"/>
        <end position="274"/>
    </location>
</feature>
<feature type="region of interest" description="Disordered" evidence="1">
    <location>
        <begin position="21"/>
        <end position="79"/>
    </location>
</feature>
<proteinExistence type="predicted"/>
<evidence type="ECO:0000256" key="1">
    <source>
        <dbReference type="SAM" id="MobiDB-lite"/>
    </source>
</evidence>
<dbReference type="GeneID" id="54299449"/>
<dbReference type="AlphaFoldDB" id="A0A6A6BIK2"/>
<dbReference type="RefSeq" id="XP_033399548.1">
    <property type="nucleotide sequence ID" value="XM_033541952.1"/>
</dbReference>
<name>A0A6A6BIK2_9PEZI</name>
<keyword evidence="3" id="KW-1185">Reference proteome</keyword>
<feature type="compositionally biased region" description="Low complexity" evidence="1">
    <location>
        <begin position="21"/>
        <end position="33"/>
    </location>
</feature>
<sequence length="608" mass="67090">MDDGDYLYFDALVEQFYASDASGNNNAASSADAQQPHQGQENFRVEQDQQSQQHQSPPPQRNRQLQLHGHGQDQHHYRQHLEQQQHISANTNIQPFPDLSGQMSIDDMDPESLQSVLAFPYDPDLDEQTYQSLGLSPGPAVSTNSTYTPIPTTAPAPALAPAPVPAPTPASALVAAVAPTAQQTPHWGRNTQPPALGYGYGAGTSTPTATTDFKPQFNQLHRGQLYSFINYTLTPTHQQERSSSDSTVFVGHQHNNSASMGNAAKSPSVNPFQTDARTPARHITAIPAPAYGSDPVTGLMWHTDDALSLGSFSPQENENVDEDLSDGQSADGEHDLMEDNESDASNAQDLEGAEEDEDDTEDDQHGDNAARYTAPGVYGKYGGFFRNADEARRHLSHAQWTPPIPDNTIPTTDDDIKRYHRRLCLAVVNMQNIQDRPTSQHRPFFEEKRHTQINIEATCWILLQGILDLHHHGYSGPTARSSQQDRNLSCAERIEATVKLLKEWKSTCTLVMKEATDRIVVGPIKLYKQNETNKSSSRDKSIRLRHSSGHEDDIARNRRYEKNLKDRNHHRLPFRVAKAGLEPGSGGGDGHSNNGDAGQVAEDLPSES</sequence>
<reference evidence="2" key="1">
    <citation type="journal article" date="2020" name="Stud. Mycol.">
        <title>101 Dothideomycetes genomes: a test case for predicting lifestyles and emergence of pathogens.</title>
        <authorList>
            <person name="Haridas S."/>
            <person name="Albert R."/>
            <person name="Binder M."/>
            <person name="Bloem J."/>
            <person name="Labutti K."/>
            <person name="Salamov A."/>
            <person name="Andreopoulos B."/>
            <person name="Baker S."/>
            <person name="Barry K."/>
            <person name="Bills G."/>
            <person name="Bluhm B."/>
            <person name="Cannon C."/>
            <person name="Castanera R."/>
            <person name="Culley D."/>
            <person name="Daum C."/>
            <person name="Ezra D."/>
            <person name="Gonzalez J."/>
            <person name="Henrissat B."/>
            <person name="Kuo A."/>
            <person name="Liang C."/>
            <person name="Lipzen A."/>
            <person name="Lutzoni F."/>
            <person name="Magnuson J."/>
            <person name="Mondo S."/>
            <person name="Nolan M."/>
            <person name="Ohm R."/>
            <person name="Pangilinan J."/>
            <person name="Park H.-J."/>
            <person name="Ramirez L."/>
            <person name="Alfaro M."/>
            <person name="Sun H."/>
            <person name="Tritt A."/>
            <person name="Yoshinaga Y."/>
            <person name="Zwiers L.-H."/>
            <person name="Turgeon B."/>
            <person name="Goodwin S."/>
            <person name="Spatafora J."/>
            <person name="Crous P."/>
            <person name="Grigoriev I."/>
        </authorList>
    </citation>
    <scope>NUCLEOTIDE SEQUENCE</scope>
    <source>
        <strain evidence="2">CBS 121167</strain>
    </source>
</reference>
<accession>A0A6A6BIK2</accession>
<evidence type="ECO:0000313" key="3">
    <source>
        <dbReference type="Proteomes" id="UP000799438"/>
    </source>
</evidence>
<dbReference type="EMBL" id="ML995481">
    <property type="protein sequence ID" value="KAF2143836.1"/>
    <property type="molecule type" value="Genomic_DNA"/>
</dbReference>
<feature type="compositionally biased region" description="Basic and acidic residues" evidence="1">
    <location>
        <begin position="536"/>
        <end position="566"/>
    </location>
</feature>